<evidence type="ECO:0000256" key="1">
    <source>
        <dbReference type="ARBA" id="ARBA00022448"/>
    </source>
</evidence>
<evidence type="ECO:0000256" key="3">
    <source>
        <dbReference type="ARBA" id="ARBA00022741"/>
    </source>
</evidence>
<dbReference type="PROSITE" id="PS00211">
    <property type="entry name" value="ABC_TRANSPORTER_1"/>
    <property type="match status" value="1"/>
</dbReference>
<dbReference type="InterPro" id="IPR050093">
    <property type="entry name" value="ABC_SmlMolc_Importer"/>
</dbReference>
<keyword evidence="7" id="KW-0472">Membrane</keyword>
<keyword evidence="4 9" id="KW-0067">ATP-binding</keyword>
<dbReference type="FunFam" id="3.40.50.300:FF:000425">
    <property type="entry name" value="Probable ABC transporter, ATP-binding subunit"/>
    <property type="match status" value="1"/>
</dbReference>
<dbReference type="AlphaFoldDB" id="A0A1W1UQ83"/>
<dbReference type="InterPro" id="IPR024765">
    <property type="entry name" value="TOBE-like"/>
</dbReference>
<reference evidence="9 10" key="1">
    <citation type="submission" date="2017-04" db="EMBL/GenBank/DDBJ databases">
        <authorList>
            <person name="Afonso C.L."/>
            <person name="Miller P.J."/>
            <person name="Scott M.A."/>
            <person name="Spackman E."/>
            <person name="Goraichik I."/>
            <person name="Dimitrov K.M."/>
            <person name="Suarez D.L."/>
            <person name="Swayne D.E."/>
        </authorList>
    </citation>
    <scope>NUCLEOTIDE SEQUENCE [LARGE SCALE GENOMIC DNA]</scope>
    <source>
        <strain evidence="9 10">KR-140</strain>
    </source>
</reference>
<keyword evidence="1" id="KW-0813">Transport</keyword>
<dbReference type="InterPro" id="IPR003593">
    <property type="entry name" value="AAA+_ATPase"/>
</dbReference>
<evidence type="ECO:0000256" key="4">
    <source>
        <dbReference type="ARBA" id="ARBA00022840"/>
    </source>
</evidence>
<feature type="domain" description="ABC transporter" evidence="8">
    <location>
        <begin position="3"/>
        <end position="237"/>
    </location>
</feature>
<keyword evidence="2" id="KW-1003">Cell membrane</keyword>
<keyword evidence="6" id="KW-0764">Sulfate transport</keyword>
<evidence type="ECO:0000256" key="2">
    <source>
        <dbReference type="ARBA" id="ARBA00022475"/>
    </source>
</evidence>
<dbReference type="GO" id="GO:0016887">
    <property type="term" value="F:ATP hydrolysis activity"/>
    <property type="evidence" value="ECO:0007669"/>
    <property type="project" value="InterPro"/>
</dbReference>
<dbReference type="InterPro" id="IPR027417">
    <property type="entry name" value="P-loop_NTPase"/>
</dbReference>
<dbReference type="InterPro" id="IPR003439">
    <property type="entry name" value="ABC_transporter-like_ATP-bd"/>
</dbReference>
<accession>A0A1W1UQ83</accession>
<dbReference type="RefSeq" id="WP_084046419.1">
    <property type="nucleotide sequence ID" value="NZ_FWWU01000006.1"/>
</dbReference>
<dbReference type="STRING" id="695939.SAMN00790413_04330"/>
<dbReference type="GO" id="GO:0015697">
    <property type="term" value="P:quaternary ammonium group transport"/>
    <property type="evidence" value="ECO:0007669"/>
    <property type="project" value="UniProtKB-ARBA"/>
</dbReference>
<dbReference type="InterPro" id="IPR005666">
    <property type="entry name" value="Sulph_transpt1"/>
</dbReference>
<evidence type="ECO:0000259" key="8">
    <source>
        <dbReference type="PROSITE" id="PS50893"/>
    </source>
</evidence>
<dbReference type="Pfam" id="PF00005">
    <property type="entry name" value="ABC_tran"/>
    <property type="match status" value="1"/>
</dbReference>
<organism evidence="9 10">
    <name type="scientific">Deinococcus hopiensis KR-140</name>
    <dbReference type="NCBI Taxonomy" id="695939"/>
    <lineage>
        <taxon>Bacteria</taxon>
        <taxon>Thermotogati</taxon>
        <taxon>Deinococcota</taxon>
        <taxon>Deinococci</taxon>
        <taxon>Deinococcales</taxon>
        <taxon>Deinococcaceae</taxon>
        <taxon>Deinococcus</taxon>
    </lineage>
</organism>
<dbReference type="InterPro" id="IPR008995">
    <property type="entry name" value="Mo/tungstate-bd_C_term_dom"/>
</dbReference>
<dbReference type="GO" id="GO:0015419">
    <property type="term" value="F:ABC-type sulfate transporter activity"/>
    <property type="evidence" value="ECO:0007669"/>
    <property type="project" value="InterPro"/>
</dbReference>
<evidence type="ECO:0000256" key="6">
    <source>
        <dbReference type="ARBA" id="ARBA00023032"/>
    </source>
</evidence>
<protein>
    <submittedName>
        <fullName evidence="9">Sulfate transport system ATP-binding protein</fullName>
    </submittedName>
</protein>
<proteinExistence type="predicted"/>
<keyword evidence="3" id="KW-0547">Nucleotide-binding</keyword>
<evidence type="ECO:0000313" key="10">
    <source>
        <dbReference type="Proteomes" id="UP000192582"/>
    </source>
</evidence>
<dbReference type="SMART" id="SM00382">
    <property type="entry name" value="AAA"/>
    <property type="match status" value="1"/>
</dbReference>
<dbReference type="OrthoDB" id="9790614at2"/>
<evidence type="ECO:0000313" key="9">
    <source>
        <dbReference type="EMBL" id="SMB83257.1"/>
    </source>
</evidence>
<dbReference type="PANTHER" id="PTHR42781">
    <property type="entry name" value="SPERMIDINE/PUTRESCINE IMPORT ATP-BINDING PROTEIN POTA"/>
    <property type="match status" value="1"/>
</dbReference>
<keyword evidence="5" id="KW-1278">Translocase</keyword>
<evidence type="ECO:0000256" key="5">
    <source>
        <dbReference type="ARBA" id="ARBA00022967"/>
    </source>
</evidence>
<dbReference type="SUPFAM" id="SSF50331">
    <property type="entry name" value="MOP-like"/>
    <property type="match status" value="1"/>
</dbReference>
<dbReference type="Proteomes" id="UP000192582">
    <property type="component" value="Unassembled WGS sequence"/>
</dbReference>
<keyword evidence="10" id="KW-1185">Reference proteome</keyword>
<dbReference type="InterPro" id="IPR017871">
    <property type="entry name" value="ABC_transporter-like_CS"/>
</dbReference>
<dbReference type="PROSITE" id="PS50893">
    <property type="entry name" value="ABC_TRANSPORTER_2"/>
    <property type="match status" value="1"/>
</dbReference>
<evidence type="ECO:0000256" key="7">
    <source>
        <dbReference type="ARBA" id="ARBA00023136"/>
    </source>
</evidence>
<dbReference type="EMBL" id="FWWU01000006">
    <property type="protein sequence ID" value="SMB83257.1"/>
    <property type="molecule type" value="Genomic_DNA"/>
</dbReference>
<sequence length="327" mass="36346">MSIDIQHISKRFGTFTALSDVTLQVPDGQLVALLGPSGSGKTTLLRVIAGLEFPDAGRVHLAGQDVTHAGPGERGIGFVFQHYALFKHMSVFENVAFGLHVKRGAARLPKAVVREKVMHLLRLVQLDWAATRYPAQLSGGQRQRVALARALAVEPRVLLLDEPFGALDAAVRQELRDWLRQLHDEIHLTSVFVTHDQAEAMEIADRIVVFNQGRIEQEGPPESVYDHPATPFTYRFLGKANVLRETEREQTLVRPHDLTVSTQGREGSLPAQVTRIHIVGPEARVEVRRTDLPGTLEIHAPKGHLQGIEVGQRVHVTAHWEKTFPKP</sequence>
<dbReference type="GO" id="GO:0043190">
    <property type="term" value="C:ATP-binding cassette (ABC) transporter complex"/>
    <property type="evidence" value="ECO:0007669"/>
    <property type="project" value="InterPro"/>
</dbReference>
<dbReference type="GO" id="GO:0005524">
    <property type="term" value="F:ATP binding"/>
    <property type="evidence" value="ECO:0007669"/>
    <property type="project" value="UniProtKB-KW"/>
</dbReference>
<dbReference type="PANTHER" id="PTHR42781:SF4">
    <property type="entry name" value="SPERMIDINE_PUTRESCINE IMPORT ATP-BINDING PROTEIN POTA"/>
    <property type="match status" value="1"/>
</dbReference>
<dbReference type="SUPFAM" id="SSF52540">
    <property type="entry name" value="P-loop containing nucleoside triphosphate hydrolases"/>
    <property type="match status" value="1"/>
</dbReference>
<name>A0A1W1UQ83_9DEIO</name>
<dbReference type="Gene3D" id="3.40.50.300">
    <property type="entry name" value="P-loop containing nucleotide triphosphate hydrolases"/>
    <property type="match status" value="1"/>
</dbReference>
<gene>
    <name evidence="9" type="ORF">SAMN00790413_04330</name>
</gene>
<dbReference type="CDD" id="cd03296">
    <property type="entry name" value="ABC_CysA_sulfate_importer"/>
    <property type="match status" value="1"/>
</dbReference>
<dbReference type="NCBIfam" id="TIGR00968">
    <property type="entry name" value="3a0106s01"/>
    <property type="match status" value="1"/>
</dbReference>
<dbReference type="Pfam" id="PF12857">
    <property type="entry name" value="TOBE_3"/>
    <property type="match status" value="1"/>
</dbReference>